<gene>
    <name evidence="1" type="ORF">CH92_02990</name>
</gene>
<evidence type="ECO:0000313" key="1">
    <source>
        <dbReference type="EMBL" id="AHL77605.1"/>
    </source>
</evidence>
<dbReference type="PATRIC" id="fig|316.77.peg.599"/>
<proteinExistence type="predicted"/>
<sequence length="90" mass="10619">MHSLASTVPTLCGGSFGQALGMSMAFTYYNPLKFRRFAREVLAENYERDRGQLRLDFKQMLDRLLSMAYNDWHRGLYSTCLRTHRQHDLR</sequence>
<dbReference type="Proteomes" id="UP000019522">
    <property type="component" value="Chromosome"/>
</dbReference>
<organism evidence="1 2">
    <name type="scientific">Stutzerimonas stutzeri</name>
    <name type="common">Pseudomonas stutzeri</name>
    <dbReference type="NCBI Taxonomy" id="316"/>
    <lineage>
        <taxon>Bacteria</taxon>
        <taxon>Pseudomonadati</taxon>
        <taxon>Pseudomonadota</taxon>
        <taxon>Gammaproteobacteria</taxon>
        <taxon>Pseudomonadales</taxon>
        <taxon>Pseudomonadaceae</taxon>
        <taxon>Stutzerimonas</taxon>
    </lineage>
</organism>
<protein>
    <submittedName>
        <fullName evidence="1">Uncharacterized protein</fullName>
    </submittedName>
</protein>
<evidence type="ECO:0000313" key="2">
    <source>
        <dbReference type="Proteomes" id="UP000019522"/>
    </source>
</evidence>
<dbReference type="EMBL" id="CP007441">
    <property type="protein sequence ID" value="AHL77605.1"/>
    <property type="molecule type" value="Genomic_DNA"/>
</dbReference>
<name>W8R3W3_STUST</name>
<dbReference type="AlphaFoldDB" id="W8R3W3"/>
<reference evidence="2" key="1">
    <citation type="journal article" date="2014" name="Genome Announc.">
        <title>Complete Genome Sequence of the Highly Transformable Pseudomonas stutzeri Strain 28a24.</title>
        <authorList>
            <person name="Smith B.A."/>
            <person name="Dougherty K.M."/>
            <person name="Baltrus D.A."/>
        </authorList>
    </citation>
    <scope>NUCLEOTIDE SEQUENCE [LARGE SCALE GENOMIC DNA]</scope>
    <source>
        <strain evidence="2">28a24</strain>
    </source>
</reference>
<reference evidence="1 2" key="2">
    <citation type="submission" date="2014-03" db="EMBL/GenBank/DDBJ databases">
        <authorList>
            <person name="Baltrus D."/>
            <person name="Dougherty K."/>
        </authorList>
    </citation>
    <scope>NUCLEOTIDE SEQUENCE</scope>
    <source>
        <strain evidence="1 2">28a24</strain>
    </source>
</reference>
<dbReference type="KEGG" id="pstt:CH92_02990"/>
<accession>W8R3W3</accession>